<proteinExistence type="predicted"/>
<evidence type="ECO:0000313" key="1">
    <source>
        <dbReference type="EMBL" id="VDL99736.1"/>
    </source>
</evidence>
<organism evidence="3">
    <name type="scientific">Schistocephalus solidus</name>
    <name type="common">Tapeworm</name>
    <dbReference type="NCBI Taxonomy" id="70667"/>
    <lineage>
        <taxon>Eukaryota</taxon>
        <taxon>Metazoa</taxon>
        <taxon>Spiralia</taxon>
        <taxon>Lophotrochozoa</taxon>
        <taxon>Platyhelminthes</taxon>
        <taxon>Cestoda</taxon>
        <taxon>Eucestoda</taxon>
        <taxon>Diphyllobothriidea</taxon>
        <taxon>Diphyllobothriidae</taxon>
        <taxon>Schistocephalus</taxon>
    </lineage>
</organism>
<evidence type="ECO:0000313" key="2">
    <source>
        <dbReference type="Proteomes" id="UP000275846"/>
    </source>
</evidence>
<gene>
    <name evidence="1" type="ORF">SSLN_LOCUS13351</name>
</gene>
<reference evidence="3" key="1">
    <citation type="submission" date="2016-06" db="UniProtKB">
        <authorList>
            <consortium name="WormBaseParasite"/>
        </authorList>
    </citation>
    <scope>IDENTIFICATION</scope>
</reference>
<keyword evidence="2" id="KW-1185">Reference proteome</keyword>
<dbReference type="WBParaSite" id="SSLN_0001385401-mRNA-1">
    <property type="protein sequence ID" value="SSLN_0001385401-mRNA-1"/>
    <property type="gene ID" value="SSLN_0001385401"/>
</dbReference>
<evidence type="ECO:0000313" key="3">
    <source>
        <dbReference type="WBParaSite" id="SSLN_0001385401-mRNA-1"/>
    </source>
</evidence>
<dbReference type="AlphaFoldDB" id="A0A183TA53"/>
<protein>
    <submittedName>
        <fullName evidence="1 3">Uncharacterized protein</fullName>
    </submittedName>
</protein>
<reference evidence="1 2" key="2">
    <citation type="submission" date="2018-11" db="EMBL/GenBank/DDBJ databases">
        <authorList>
            <consortium name="Pathogen Informatics"/>
        </authorList>
    </citation>
    <scope>NUCLEOTIDE SEQUENCE [LARGE SCALE GENOMIC DNA]</scope>
    <source>
        <strain evidence="1 2">NST_G2</strain>
    </source>
</reference>
<dbReference type="OrthoDB" id="10030815at2759"/>
<dbReference type="EMBL" id="UYSU01038009">
    <property type="protein sequence ID" value="VDL99736.1"/>
    <property type="molecule type" value="Genomic_DNA"/>
</dbReference>
<sequence length="204" mass="22447">MRIQIDELVDTVCVGVPSFEEFACLFGASHGDHFSSLPIEAVIAINGVRNHERQGIASADGQFVFVYAGPESTVCMAYRDATLVSPLPSGTTSWDVCFDYRRGINDRLMSLRLPLRGDKFATIISAYASPMMSSDAAKDKFYEDLYTLLTNGPMAFKLIVLDDLNASIGKTMLPGRECWVPTVSVAVMIMASFFCEPVRNTISY</sequence>
<accession>A0A183TA53</accession>
<dbReference type="Proteomes" id="UP000275846">
    <property type="component" value="Unassembled WGS sequence"/>
</dbReference>
<name>A0A183TA53_SCHSO</name>